<dbReference type="SUPFAM" id="SSF54637">
    <property type="entry name" value="Thioesterase/thiol ester dehydrase-isomerase"/>
    <property type="match status" value="1"/>
</dbReference>
<dbReference type="PANTHER" id="PTHR43437:SF3">
    <property type="entry name" value="HYDROXYACYL-THIOESTER DEHYDRATASE TYPE 2, MITOCHONDRIAL"/>
    <property type="match status" value="1"/>
</dbReference>
<evidence type="ECO:0000313" key="3">
    <source>
        <dbReference type="Proteomes" id="UP000235145"/>
    </source>
</evidence>
<comment type="caution">
    <text evidence="2">The sequence shown here is derived from an EMBL/GenBank/DDBJ whole genome shotgun (WGS) entry which is preliminary data.</text>
</comment>
<dbReference type="GO" id="GO:0019171">
    <property type="term" value="F:(3R)-hydroxyacyl-[acyl-carrier-protein] dehydratase activity"/>
    <property type="evidence" value="ECO:0000318"/>
    <property type="project" value="GO_Central"/>
</dbReference>
<dbReference type="PANTHER" id="PTHR43437">
    <property type="entry name" value="HYDROXYACYL-THIOESTER DEHYDRATASE TYPE 2, MITOCHONDRIAL-RELATED"/>
    <property type="match status" value="1"/>
</dbReference>
<dbReference type="InterPro" id="IPR002539">
    <property type="entry name" value="MaoC-like_dom"/>
</dbReference>
<dbReference type="GO" id="GO:0005739">
    <property type="term" value="C:mitochondrion"/>
    <property type="evidence" value="ECO:0000318"/>
    <property type="project" value="GO_Central"/>
</dbReference>
<keyword evidence="3" id="KW-1185">Reference proteome</keyword>
<dbReference type="EMBL" id="NBSK02000001">
    <property type="protein sequence ID" value="KAJ0226032.1"/>
    <property type="molecule type" value="Genomic_DNA"/>
</dbReference>
<dbReference type="Proteomes" id="UP000235145">
    <property type="component" value="Unassembled WGS sequence"/>
</dbReference>
<name>A0A9R1WNS0_LACSA</name>
<organism evidence="2 3">
    <name type="scientific">Lactuca sativa</name>
    <name type="common">Garden lettuce</name>
    <dbReference type="NCBI Taxonomy" id="4236"/>
    <lineage>
        <taxon>Eukaryota</taxon>
        <taxon>Viridiplantae</taxon>
        <taxon>Streptophyta</taxon>
        <taxon>Embryophyta</taxon>
        <taxon>Tracheophyta</taxon>
        <taxon>Spermatophyta</taxon>
        <taxon>Magnoliopsida</taxon>
        <taxon>eudicotyledons</taxon>
        <taxon>Gunneridae</taxon>
        <taxon>Pentapetalae</taxon>
        <taxon>asterids</taxon>
        <taxon>campanulids</taxon>
        <taxon>Asterales</taxon>
        <taxon>Asteraceae</taxon>
        <taxon>Cichorioideae</taxon>
        <taxon>Cichorieae</taxon>
        <taxon>Lactucinae</taxon>
        <taxon>Lactuca</taxon>
    </lineage>
</organism>
<protein>
    <recommendedName>
        <fullName evidence="1">MaoC-like domain-containing protein</fullName>
    </recommendedName>
</protein>
<dbReference type="AlphaFoldDB" id="A0A9R1WNS0"/>
<evidence type="ECO:0000313" key="2">
    <source>
        <dbReference type="EMBL" id="KAJ0226032.1"/>
    </source>
</evidence>
<dbReference type="CDD" id="cd03449">
    <property type="entry name" value="R_hydratase"/>
    <property type="match status" value="1"/>
</dbReference>
<reference evidence="2 3" key="1">
    <citation type="journal article" date="2017" name="Nat. Commun.">
        <title>Genome assembly with in vitro proximity ligation data and whole-genome triplication in lettuce.</title>
        <authorList>
            <person name="Reyes-Chin-Wo S."/>
            <person name="Wang Z."/>
            <person name="Yang X."/>
            <person name="Kozik A."/>
            <person name="Arikit S."/>
            <person name="Song C."/>
            <person name="Xia L."/>
            <person name="Froenicke L."/>
            <person name="Lavelle D.O."/>
            <person name="Truco M.J."/>
            <person name="Xia R."/>
            <person name="Zhu S."/>
            <person name="Xu C."/>
            <person name="Xu H."/>
            <person name="Xu X."/>
            <person name="Cox K."/>
            <person name="Korf I."/>
            <person name="Meyers B.C."/>
            <person name="Michelmore R.W."/>
        </authorList>
    </citation>
    <scope>NUCLEOTIDE SEQUENCE [LARGE SCALE GENOMIC DNA]</scope>
    <source>
        <strain evidence="3">cv. Salinas</strain>
        <tissue evidence="2">Seedlings</tissue>
    </source>
</reference>
<dbReference type="InterPro" id="IPR050965">
    <property type="entry name" value="UPF0336/Enoyl-CoA_hydratase"/>
</dbReference>
<dbReference type="Pfam" id="PF01575">
    <property type="entry name" value="MaoC_dehydratas"/>
    <property type="match status" value="1"/>
</dbReference>
<evidence type="ECO:0000259" key="1">
    <source>
        <dbReference type="Pfam" id="PF01575"/>
    </source>
</evidence>
<sequence>MKRVLFNYIPSLRYSSDSLLLKTGDKLKQTRIFSSQDLVQFSKLSFDANPLHLDSEYAKKAGYTDRIVPGILVASLFPTIIASHFAGAVYASQTLHFRLPVYVDDEIIGEVEATNIREMKKKYVMKGFCIEFLSSNSFFSSIGLVPNLQPDVLIRMEFLFLMERLWLCCQHYVQCKHEFGWIESHNEVLFAFYVRI</sequence>
<feature type="domain" description="MaoC-like" evidence="1">
    <location>
        <begin position="29"/>
        <end position="124"/>
    </location>
</feature>
<dbReference type="InterPro" id="IPR029069">
    <property type="entry name" value="HotDog_dom_sf"/>
</dbReference>
<dbReference type="Gene3D" id="3.10.129.10">
    <property type="entry name" value="Hotdog Thioesterase"/>
    <property type="match status" value="1"/>
</dbReference>
<gene>
    <name evidence="2" type="ORF">LSAT_V11C100026000</name>
</gene>
<dbReference type="GO" id="GO:0006633">
    <property type="term" value="P:fatty acid biosynthetic process"/>
    <property type="evidence" value="ECO:0000318"/>
    <property type="project" value="GO_Central"/>
</dbReference>
<proteinExistence type="predicted"/>
<accession>A0A9R1WNS0</accession>